<dbReference type="InterPro" id="IPR035969">
    <property type="entry name" value="Rab-GAP_TBC_sf"/>
</dbReference>
<reference evidence="4" key="2">
    <citation type="submission" date="2025-09" db="UniProtKB">
        <authorList>
            <consortium name="Ensembl"/>
        </authorList>
    </citation>
    <scope>IDENTIFICATION</scope>
</reference>
<dbReference type="SMART" id="SM00164">
    <property type="entry name" value="TBC"/>
    <property type="match status" value="1"/>
</dbReference>
<dbReference type="Pfam" id="PF00566">
    <property type="entry name" value="RabGAP-TBC"/>
    <property type="match status" value="1"/>
</dbReference>
<protein>
    <submittedName>
        <fullName evidence="4">TBC1 domain family member 25</fullName>
    </submittedName>
</protein>
<feature type="compositionally biased region" description="Pro residues" evidence="2">
    <location>
        <begin position="177"/>
        <end position="188"/>
    </location>
</feature>
<dbReference type="GO" id="GO:1901096">
    <property type="term" value="P:regulation of autophagosome maturation"/>
    <property type="evidence" value="ECO:0007669"/>
    <property type="project" value="TreeGrafter"/>
</dbReference>
<sequence>MASPGGGACGDEECEVVRVRVQKTEGPQPPVFRSFAVDPQITSLDVLQHILARAFDLQGRRNFALSFAARDAQGRESFVPLLSDGDLAAAFTAARPALRLRLDVRPAADCPLLEDWDIISPREVAAAEPAPPPPAERRSLLAAAVPFTQALWAQVGRTLARAQAALAWSDSTSQTPTSPPSTPPPPCAPLSDADLRSYLGPGGRLLRPHDLRLHVYHGGVEPGLRKVVWRYLLNVFPAGLSGQERLAHLRRKADEYTALKSLLASRAAPAELALVAAAVRKDVVRTDRGHPYFGGPEEGHPHLAALQALLTTFALGHPRLSYCQGMSDVAAPLLAVLDDEAQAFLCFCSLMRRLGPRFRPGGRGLARAFSHLRRLLRRADPPFWAFLAARGAHDLLFCYRWLLLELKREFAFEDALRVLEITWSSLPPAPPPPPEGIPLLGAPLGARRARRGLRERRGMRPRPPRRRREKRGGGVQEGPGSSEDKLKADGLEPIACGPDVCKNDGPEDLKISRESSAVPKKPADVSTAEICAQPDVSRKAHENSKVMSADLKSCRGGVGGPESFEDIGTKGAYEGLSVPRAMQTPKEVGGNHSEVGGDCGEVSVELRGASRSSSIQKEVCEEPREAGGDLSDTKEVSEDPIKIIKDDKTPKEVSGDPKGIGEVTKGVGKDPSAAKEFGEDPKEVGSDPREVGEGPAVAGELGEDPTEVRDDPTDPHSDPTAVDANPSTATDALEDPWAGGWAWEDSWSSSSSSSSSSSEEEEVGVEDDGAPLPPPAELGQGNPFLLFVCLAMLLEQREAVMARAGDYNEVAMHFDRLVRRHQLPRVLRRAKGLFARYLEGWGGAAPGSPTRG</sequence>
<evidence type="ECO:0000313" key="5">
    <source>
        <dbReference type="Proteomes" id="UP000472261"/>
    </source>
</evidence>
<dbReference type="CTD" id="4943"/>
<dbReference type="OrthoDB" id="10264062at2759"/>
<feature type="region of interest" description="Disordered" evidence="2">
    <location>
        <begin position="536"/>
        <end position="569"/>
    </location>
</feature>
<keyword evidence="5" id="KW-1185">Reference proteome</keyword>
<feature type="compositionally biased region" description="Basic and acidic residues" evidence="2">
    <location>
        <begin position="618"/>
        <end position="655"/>
    </location>
</feature>
<dbReference type="Gene3D" id="1.10.472.80">
    <property type="entry name" value="Ypt/Rab-GAP domain of gyp1p, domain 3"/>
    <property type="match status" value="2"/>
</dbReference>
<organism evidence="4 5">
    <name type="scientific">Phasianus colchicus</name>
    <name type="common">Common pheasant</name>
    <dbReference type="NCBI Taxonomy" id="9054"/>
    <lineage>
        <taxon>Eukaryota</taxon>
        <taxon>Metazoa</taxon>
        <taxon>Chordata</taxon>
        <taxon>Craniata</taxon>
        <taxon>Vertebrata</taxon>
        <taxon>Euteleostomi</taxon>
        <taxon>Archelosauria</taxon>
        <taxon>Archosauria</taxon>
        <taxon>Dinosauria</taxon>
        <taxon>Saurischia</taxon>
        <taxon>Theropoda</taxon>
        <taxon>Coelurosauria</taxon>
        <taxon>Aves</taxon>
        <taxon>Neognathae</taxon>
        <taxon>Galloanserae</taxon>
        <taxon>Galliformes</taxon>
        <taxon>Phasianidae</taxon>
        <taxon>Phasianinae</taxon>
        <taxon>Phasianus</taxon>
    </lineage>
</organism>
<feature type="region of interest" description="Disordered" evidence="2">
    <location>
        <begin position="583"/>
        <end position="777"/>
    </location>
</feature>
<dbReference type="KEGG" id="pcoc:116240912"/>
<feature type="compositionally biased region" description="Basic and acidic residues" evidence="2">
    <location>
        <begin position="672"/>
        <end position="692"/>
    </location>
</feature>
<feature type="compositionally biased region" description="Low complexity" evidence="2">
    <location>
        <begin position="737"/>
        <end position="757"/>
    </location>
</feature>
<gene>
    <name evidence="4" type="primary">TBC1D25</name>
</gene>
<dbReference type="OMA" id="AHENSKV"/>
<feature type="compositionally biased region" description="Basic residues" evidence="2">
    <location>
        <begin position="448"/>
        <end position="470"/>
    </location>
</feature>
<dbReference type="RefSeq" id="XP_031467341.1">
    <property type="nucleotide sequence ID" value="XM_031611481.1"/>
</dbReference>
<dbReference type="GO" id="GO:0005776">
    <property type="term" value="C:autophagosome"/>
    <property type="evidence" value="ECO:0007669"/>
    <property type="project" value="TreeGrafter"/>
</dbReference>
<feature type="compositionally biased region" description="Basic and acidic residues" evidence="2">
    <location>
        <begin position="706"/>
        <end position="717"/>
    </location>
</feature>
<dbReference type="GeneID" id="116240912"/>
<reference evidence="4" key="1">
    <citation type="submission" date="2025-08" db="UniProtKB">
        <authorList>
            <consortium name="Ensembl"/>
        </authorList>
    </citation>
    <scope>IDENTIFICATION</scope>
</reference>
<dbReference type="Ensembl" id="ENSPCLT00000025961.1">
    <property type="protein sequence ID" value="ENSPCLP00000019483.1"/>
    <property type="gene ID" value="ENSPCLG00000016345.1"/>
</dbReference>
<dbReference type="PANTHER" id="PTHR22957">
    <property type="entry name" value="TBC1 DOMAIN FAMILY MEMBER GTPASE-ACTIVATING PROTEIN"/>
    <property type="match status" value="1"/>
</dbReference>
<dbReference type="SUPFAM" id="SSF47923">
    <property type="entry name" value="Ypt/Rab-GAP domain of gyp1p"/>
    <property type="match status" value="2"/>
</dbReference>
<name>A0A669QMS8_PHACC</name>
<feature type="domain" description="Rab-GAP TBC" evidence="3">
    <location>
        <begin position="219"/>
        <end position="426"/>
    </location>
</feature>
<proteinExistence type="predicted"/>
<evidence type="ECO:0000256" key="1">
    <source>
        <dbReference type="ARBA" id="ARBA00022468"/>
    </source>
</evidence>
<evidence type="ECO:0000313" key="4">
    <source>
        <dbReference type="Ensembl" id="ENSPCLP00000019483.1"/>
    </source>
</evidence>
<accession>A0A669QMS8</accession>
<dbReference type="PROSITE" id="PS50086">
    <property type="entry name" value="TBC_RABGAP"/>
    <property type="match status" value="1"/>
</dbReference>
<feature type="compositionally biased region" description="Acidic residues" evidence="2">
    <location>
        <begin position="758"/>
        <end position="769"/>
    </location>
</feature>
<dbReference type="AlphaFoldDB" id="A0A669QMS8"/>
<dbReference type="PANTHER" id="PTHR22957:SF333">
    <property type="entry name" value="TBC1 DOMAIN FAMILY MEMBER 25"/>
    <property type="match status" value="1"/>
</dbReference>
<feature type="region of interest" description="Disordered" evidence="2">
    <location>
        <begin position="448"/>
        <end position="489"/>
    </location>
</feature>
<evidence type="ECO:0000256" key="2">
    <source>
        <dbReference type="SAM" id="MobiDB-lite"/>
    </source>
</evidence>
<dbReference type="InterPro" id="IPR000195">
    <property type="entry name" value="Rab-GAP-TBC_dom"/>
</dbReference>
<dbReference type="Proteomes" id="UP000472261">
    <property type="component" value="Unplaced"/>
</dbReference>
<keyword evidence="1" id="KW-0343">GTPase activation</keyword>
<feature type="region of interest" description="Disordered" evidence="2">
    <location>
        <begin position="170"/>
        <end position="193"/>
    </location>
</feature>
<evidence type="ECO:0000259" key="3">
    <source>
        <dbReference type="PROSITE" id="PS50086"/>
    </source>
</evidence>
<dbReference type="Gene3D" id="1.10.8.270">
    <property type="entry name" value="putative rabgap domain of human tbc1 domain family member 14 like domains"/>
    <property type="match status" value="1"/>
</dbReference>
<dbReference type="GO" id="GO:0005096">
    <property type="term" value="F:GTPase activator activity"/>
    <property type="evidence" value="ECO:0007669"/>
    <property type="project" value="UniProtKB-KW"/>
</dbReference>